<gene>
    <name evidence="2" type="ORF">ACFPCY_19810</name>
</gene>
<dbReference type="EMBL" id="JBHSIT010000005">
    <property type="protein sequence ID" value="MFC4909579.1"/>
    <property type="molecule type" value="Genomic_DNA"/>
</dbReference>
<keyword evidence="3" id="KW-1185">Reference proteome</keyword>
<dbReference type="InterPro" id="IPR046674">
    <property type="entry name" value="DUF6544"/>
</dbReference>
<comment type="caution">
    <text evidence="2">The sequence shown here is derived from an EMBL/GenBank/DDBJ whole genome shotgun (WGS) entry which is preliminary data.</text>
</comment>
<evidence type="ECO:0000313" key="2">
    <source>
        <dbReference type="EMBL" id="MFC4909579.1"/>
    </source>
</evidence>
<name>A0ABV9TZZ2_9ACTN</name>
<dbReference type="RefSeq" id="WP_378257191.1">
    <property type="nucleotide sequence ID" value="NZ_JBHSIT010000005.1"/>
</dbReference>
<reference evidence="3" key="1">
    <citation type="journal article" date="2019" name="Int. J. Syst. Evol. Microbiol.">
        <title>The Global Catalogue of Microorganisms (GCM) 10K type strain sequencing project: providing services to taxonomists for standard genome sequencing and annotation.</title>
        <authorList>
            <consortium name="The Broad Institute Genomics Platform"/>
            <consortium name="The Broad Institute Genome Sequencing Center for Infectious Disease"/>
            <person name="Wu L."/>
            <person name="Ma J."/>
        </authorList>
    </citation>
    <scope>NUCLEOTIDE SEQUENCE [LARGE SCALE GENOMIC DNA]</scope>
    <source>
        <strain evidence="3">KLKA75</strain>
    </source>
</reference>
<protein>
    <submittedName>
        <fullName evidence="2">DUF6544 family protein</fullName>
    </submittedName>
</protein>
<organism evidence="2 3">
    <name type="scientific">Actinomadura gamaensis</name>
    <dbReference type="NCBI Taxonomy" id="1763541"/>
    <lineage>
        <taxon>Bacteria</taxon>
        <taxon>Bacillati</taxon>
        <taxon>Actinomycetota</taxon>
        <taxon>Actinomycetes</taxon>
        <taxon>Streptosporangiales</taxon>
        <taxon>Thermomonosporaceae</taxon>
        <taxon>Actinomadura</taxon>
    </lineage>
</organism>
<sequence>MREAATRPLAPSSGEAPFRTPRLSGDALDDWARLAAPSGPVGLFTPEHAQRLPTAARRWLLHAIAPGTPLLSAAHLAMHGRIRIGGRWWPFEAEQVLKPFQGFVWTATARLAGLPVTGFDRYRDGRGEMRWRMLGRLPLLSASGPDVSRSAAGRLAAEFVLAPAAALSPAIQWEEVDQLRAIAHVSVDPGVHPVTLTVHPCGTLVSVTTPRWGDPGGDGYGEHVFGVRVRQERTFGGFTVPALARAGWGHGTTDWHDGDFFRFSIDHAQYR</sequence>
<proteinExistence type="predicted"/>
<feature type="region of interest" description="Disordered" evidence="1">
    <location>
        <begin position="1"/>
        <end position="21"/>
    </location>
</feature>
<dbReference type="Proteomes" id="UP001595872">
    <property type="component" value="Unassembled WGS sequence"/>
</dbReference>
<accession>A0ABV9TZZ2</accession>
<evidence type="ECO:0000313" key="3">
    <source>
        <dbReference type="Proteomes" id="UP001595872"/>
    </source>
</evidence>
<evidence type="ECO:0000256" key="1">
    <source>
        <dbReference type="SAM" id="MobiDB-lite"/>
    </source>
</evidence>
<dbReference type="Pfam" id="PF20181">
    <property type="entry name" value="DUF6544"/>
    <property type="match status" value="1"/>
</dbReference>